<keyword evidence="3 5" id="KW-1133">Transmembrane helix</keyword>
<protein>
    <submittedName>
        <fullName evidence="7">APC family permease</fullName>
    </submittedName>
</protein>
<evidence type="ECO:0000313" key="8">
    <source>
        <dbReference type="Proteomes" id="UP001596109"/>
    </source>
</evidence>
<feature type="transmembrane region" description="Helical" evidence="5">
    <location>
        <begin position="275"/>
        <end position="302"/>
    </location>
</feature>
<dbReference type="Gene3D" id="1.20.1740.10">
    <property type="entry name" value="Amino acid/polyamine transporter I"/>
    <property type="match status" value="1"/>
</dbReference>
<comment type="caution">
    <text evidence="7">The sequence shown here is derived from an EMBL/GenBank/DDBJ whole genome shotgun (WGS) entry which is preliminary data.</text>
</comment>
<evidence type="ECO:0000256" key="1">
    <source>
        <dbReference type="ARBA" id="ARBA00004141"/>
    </source>
</evidence>
<evidence type="ECO:0000256" key="2">
    <source>
        <dbReference type="ARBA" id="ARBA00022692"/>
    </source>
</evidence>
<evidence type="ECO:0000259" key="6">
    <source>
        <dbReference type="Pfam" id="PF00324"/>
    </source>
</evidence>
<feature type="transmembrane region" description="Helical" evidence="5">
    <location>
        <begin position="118"/>
        <end position="141"/>
    </location>
</feature>
<comment type="subcellular location">
    <subcellularLocation>
        <location evidence="1">Membrane</location>
        <topology evidence="1">Multi-pass membrane protein</topology>
    </subcellularLocation>
</comment>
<gene>
    <name evidence="7" type="ORF">ACFPRA_12335</name>
</gene>
<dbReference type="PANTHER" id="PTHR42770">
    <property type="entry name" value="AMINO ACID TRANSPORTER-RELATED"/>
    <property type="match status" value="1"/>
</dbReference>
<feature type="transmembrane region" description="Helical" evidence="5">
    <location>
        <begin position="153"/>
        <end position="177"/>
    </location>
</feature>
<evidence type="ECO:0000256" key="5">
    <source>
        <dbReference type="SAM" id="Phobius"/>
    </source>
</evidence>
<dbReference type="RefSeq" id="WP_381434936.1">
    <property type="nucleotide sequence ID" value="NZ_JBHSNO010000006.1"/>
</dbReference>
<keyword evidence="4 5" id="KW-0472">Membrane</keyword>
<evidence type="ECO:0000256" key="4">
    <source>
        <dbReference type="ARBA" id="ARBA00023136"/>
    </source>
</evidence>
<evidence type="ECO:0000313" key="7">
    <source>
        <dbReference type="EMBL" id="MFC5589685.1"/>
    </source>
</evidence>
<dbReference type="InterPro" id="IPR050367">
    <property type="entry name" value="APC_superfamily"/>
</dbReference>
<dbReference type="InterPro" id="IPR004841">
    <property type="entry name" value="AA-permease/SLC12A_dom"/>
</dbReference>
<feature type="transmembrane region" description="Helical" evidence="5">
    <location>
        <begin position="233"/>
        <end position="255"/>
    </location>
</feature>
<keyword evidence="2 5" id="KW-0812">Transmembrane</keyword>
<dbReference type="Pfam" id="PF00324">
    <property type="entry name" value="AA_permease"/>
    <property type="match status" value="1"/>
</dbReference>
<dbReference type="Proteomes" id="UP001596109">
    <property type="component" value="Unassembled WGS sequence"/>
</dbReference>
<feature type="domain" description="Amino acid permease/ SLC12A" evidence="6">
    <location>
        <begin position="47"/>
        <end position="382"/>
    </location>
</feature>
<feature type="transmembrane region" description="Helical" evidence="5">
    <location>
        <begin position="88"/>
        <end position="112"/>
    </location>
</feature>
<sequence>MAGNIVGNEQGLKRVLRARDLVIFGLIFISPNAAQSLFGGLTITSNGHGVLSVFIGLVAMIFTAFSYGKMAGIIPKAGSTYSYATHSLNPSLGFMAGWAILLDYLIFPMLVYKLSSTFAIELFTFVPLWVMLLLLMIPMTYFNFRGTKLSAHLNLLMLILKLGSVFLFIAFAIYALTSADGLGSIFSLDGVYQKETFSLNALVAGTSIAVLAYLGFDAITALSEDAIVSGKTVGLAVIITCVISAFLIGIQVYFMTLIQGKLGTFGNEDTAFYEIATAVGGSGLAAFTTVALVITATATALAGQASGSRVLFSMGRDKALPSFLSYLHPKHQTPIYSIYILAVVGYIGALLIPISVFFLIVVFGALVGFIFVNISVIIEFYVKRNERKGKQLFGSLVSPILGIMVCLYILIGMDPIGRVIGFGWLLLGVVILALKTKGFRRSLPSTKAELSEEL</sequence>
<reference evidence="8" key="1">
    <citation type="journal article" date="2019" name="Int. J. Syst. Evol. Microbiol.">
        <title>The Global Catalogue of Microorganisms (GCM) 10K type strain sequencing project: providing services to taxonomists for standard genome sequencing and annotation.</title>
        <authorList>
            <consortium name="The Broad Institute Genomics Platform"/>
            <consortium name="The Broad Institute Genome Sequencing Center for Infectious Disease"/>
            <person name="Wu L."/>
            <person name="Ma J."/>
        </authorList>
    </citation>
    <scope>NUCLEOTIDE SEQUENCE [LARGE SCALE GENOMIC DNA]</scope>
    <source>
        <strain evidence="8">CGMCC 4.1434</strain>
    </source>
</reference>
<name>A0ABW0TMK5_9BACL</name>
<dbReference type="PIRSF" id="PIRSF006060">
    <property type="entry name" value="AA_transporter"/>
    <property type="match status" value="1"/>
</dbReference>
<dbReference type="EMBL" id="JBHSNO010000006">
    <property type="protein sequence ID" value="MFC5589685.1"/>
    <property type="molecule type" value="Genomic_DNA"/>
</dbReference>
<organism evidence="7 8">
    <name type="scientific">Sporosarcina soli</name>
    <dbReference type="NCBI Taxonomy" id="334736"/>
    <lineage>
        <taxon>Bacteria</taxon>
        <taxon>Bacillati</taxon>
        <taxon>Bacillota</taxon>
        <taxon>Bacilli</taxon>
        <taxon>Bacillales</taxon>
        <taxon>Caryophanaceae</taxon>
        <taxon>Sporosarcina</taxon>
    </lineage>
</organism>
<feature type="transmembrane region" description="Helical" evidence="5">
    <location>
        <begin position="197"/>
        <end position="221"/>
    </location>
</feature>
<evidence type="ECO:0000256" key="3">
    <source>
        <dbReference type="ARBA" id="ARBA00022989"/>
    </source>
</evidence>
<feature type="transmembrane region" description="Helical" evidence="5">
    <location>
        <begin position="358"/>
        <end position="380"/>
    </location>
</feature>
<accession>A0ABW0TMK5</accession>
<feature type="transmembrane region" description="Helical" evidence="5">
    <location>
        <begin position="49"/>
        <end position="67"/>
    </location>
</feature>
<feature type="transmembrane region" description="Helical" evidence="5">
    <location>
        <begin position="335"/>
        <end position="352"/>
    </location>
</feature>
<keyword evidence="8" id="KW-1185">Reference proteome</keyword>
<feature type="transmembrane region" description="Helical" evidence="5">
    <location>
        <begin position="392"/>
        <end position="410"/>
    </location>
</feature>
<feature type="transmembrane region" description="Helical" evidence="5">
    <location>
        <begin position="416"/>
        <end position="434"/>
    </location>
</feature>
<dbReference type="PANTHER" id="PTHR42770:SF16">
    <property type="entry name" value="AMINO ACID PERMEASE"/>
    <property type="match status" value="1"/>
</dbReference>
<feature type="transmembrane region" description="Helical" evidence="5">
    <location>
        <begin position="21"/>
        <end position="43"/>
    </location>
</feature>
<proteinExistence type="predicted"/>